<accession>A0A140F2Q2</accession>
<keyword evidence="1" id="KW-1133">Transmembrane helix</keyword>
<dbReference type="EMBL" id="KU501220">
    <property type="protein sequence ID" value="AML60686.1"/>
    <property type="molecule type" value="Genomic_DNA"/>
</dbReference>
<reference evidence="3" key="1">
    <citation type="journal article" date="2016" name="Genome Biol. Evol.">
        <title>A Comparative Analysis of Mitochondrial Genomes in Eustigmatophyte Algae.</title>
        <authorList>
            <person name="Sevcikova T."/>
            <person name="Klimes V."/>
            <person name="Zbrankova V."/>
            <person name="Strnad H."/>
            <person name="Hroudova M."/>
            <person name="Vlcek C."/>
            <person name="Elias M."/>
        </authorList>
    </citation>
    <scope>NUCLEOTIDE SEQUENCE</scope>
    <source>
        <strain evidence="3">CCALA 838</strain>
    </source>
</reference>
<evidence type="ECO:0000256" key="2">
    <source>
        <dbReference type="SAM" id="SignalP"/>
    </source>
</evidence>
<dbReference type="AlphaFoldDB" id="A0A140F2Q2"/>
<organism evidence="3">
    <name type="scientific">Trachydiscus minutus</name>
    <dbReference type="NCBI Taxonomy" id="1032745"/>
    <lineage>
        <taxon>Eukaryota</taxon>
        <taxon>Sar</taxon>
        <taxon>Stramenopiles</taxon>
        <taxon>Ochrophyta</taxon>
        <taxon>Eustigmatophyceae</taxon>
        <taxon>Goniochloridales</taxon>
        <taxon>Goniochloridaceae</taxon>
        <taxon>Trachydiscus</taxon>
    </lineage>
</organism>
<feature type="chain" id="PRO_5007302218" evidence="2">
    <location>
        <begin position="18"/>
        <end position="117"/>
    </location>
</feature>
<dbReference type="GeneID" id="26994746"/>
<evidence type="ECO:0000256" key="1">
    <source>
        <dbReference type="SAM" id="Phobius"/>
    </source>
</evidence>
<name>A0A140F2Q2_9STRA</name>
<proteinExistence type="predicted"/>
<evidence type="ECO:0000313" key="3">
    <source>
        <dbReference type="EMBL" id="AML60686.1"/>
    </source>
</evidence>
<sequence>MQQLLAVFFLLFVLIMAARFKIIRKEEDLTLFLICISLFCYFVFYNFYTEDFLNVERQKQMTNAIMLQDLLKRCLKQHTPDECYRRFCSLKKNKKVTGPEGESICNTFRKYFFTLIK</sequence>
<keyword evidence="1" id="KW-0472">Membrane</keyword>
<feature type="transmembrane region" description="Helical" evidence="1">
    <location>
        <begin position="29"/>
        <end position="48"/>
    </location>
</feature>
<keyword evidence="2" id="KW-0732">Signal</keyword>
<dbReference type="RefSeq" id="YP_009237677.1">
    <property type="nucleotide sequence ID" value="NC_029643.1"/>
</dbReference>
<geneLocation type="mitochondrion" evidence="3"/>
<keyword evidence="1" id="KW-0812">Transmembrane</keyword>
<gene>
    <name evidence="3" type="primary">orf117</name>
</gene>
<protein>
    <submittedName>
        <fullName evidence="3">Uncharacterized protein</fullName>
    </submittedName>
</protein>
<keyword evidence="3" id="KW-0496">Mitochondrion</keyword>
<feature type="signal peptide" evidence="2">
    <location>
        <begin position="1"/>
        <end position="17"/>
    </location>
</feature>